<organism evidence="1">
    <name type="scientific">marine sediment metagenome</name>
    <dbReference type="NCBI Taxonomy" id="412755"/>
    <lineage>
        <taxon>unclassified sequences</taxon>
        <taxon>metagenomes</taxon>
        <taxon>ecological metagenomes</taxon>
    </lineage>
</organism>
<sequence>MVPMGDALSIRQMFFVTASPVFHIPAAST</sequence>
<evidence type="ECO:0000313" key="1">
    <source>
        <dbReference type="EMBL" id="KKM60305.1"/>
    </source>
</evidence>
<gene>
    <name evidence="1" type="ORF">LCGC14_1543160</name>
</gene>
<proteinExistence type="predicted"/>
<dbReference type="EMBL" id="LAZR01011703">
    <property type="protein sequence ID" value="KKM60305.1"/>
    <property type="molecule type" value="Genomic_DNA"/>
</dbReference>
<dbReference type="AlphaFoldDB" id="A0A0F9L8K2"/>
<comment type="caution">
    <text evidence="1">The sequence shown here is derived from an EMBL/GenBank/DDBJ whole genome shotgun (WGS) entry which is preliminary data.</text>
</comment>
<protein>
    <submittedName>
        <fullName evidence="1">Uncharacterized protein</fullName>
    </submittedName>
</protein>
<name>A0A0F9L8K2_9ZZZZ</name>
<reference evidence="1" key="1">
    <citation type="journal article" date="2015" name="Nature">
        <title>Complex archaea that bridge the gap between prokaryotes and eukaryotes.</title>
        <authorList>
            <person name="Spang A."/>
            <person name="Saw J.H."/>
            <person name="Jorgensen S.L."/>
            <person name="Zaremba-Niedzwiedzka K."/>
            <person name="Martijn J."/>
            <person name="Lind A.E."/>
            <person name="van Eijk R."/>
            <person name="Schleper C."/>
            <person name="Guy L."/>
            <person name="Ettema T.J."/>
        </authorList>
    </citation>
    <scope>NUCLEOTIDE SEQUENCE</scope>
</reference>
<accession>A0A0F9L8K2</accession>